<reference evidence="2" key="1">
    <citation type="submission" date="2024-01" db="EMBL/GenBank/DDBJ databases">
        <title>Bank of Algae and Cyanobacteria of the Azores (BACA) strain genomes.</title>
        <authorList>
            <person name="Luz R."/>
            <person name="Cordeiro R."/>
            <person name="Fonseca A."/>
            <person name="Goncalves V."/>
        </authorList>
    </citation>
    <scope>NUCLEOTIDE SEQUENCE</scope>
    <source>
        <strain evidence="2">BACA0141</strain>
    </source>
</reference>
<keyword evidence="3" id="KW-1185">Reference proteome</keyword>
<evidence type="ECO:0000313" key="2">
    <source>
        <dbReference type="EMBL" id="MEE3715704.1"/>
    </source>
</evidence>
<evidence type="ECO:0000259" key="1">
    <source>
        <dbReference type="Pfam" id="PF06114"/>
    </source>
</evidence>
<dbReference type="InterPro" id="IPR010359">
    <property type="entry name" value="IrrE_HExxH"/>
</dbReference>
<protein>
    <submittedName>
        <fullName evidence="2">ImmA/IrrE family metallo-endopeptidase</fullName>
    </submittedName>
</protein>
<dbReference type="AlphaFoldDB" id="A0AAW9PP68"/>
<dbReference type="Pfam" id="PF06114">
    <property type="entry name" value="Peptidase_M78"/>
    <property type="match status" value="1"/>
</dbReference>
<gene>
    <name evidence="2" type="ORF">V2H45_02970</name>
</gene>
<sequence>MTQTQAKPNYIDLKTLYDRLKQLGFNRDFIKDNGLPEWWCDEYEASPDAVVTAAFYFSRRFNLDFNSLLNQDLAPTFETQSKTRFKTVSKVKSNAIQDSQNNSQFTEDTTTVSNKTIPSELVVAHNLALRVAELVSHTYKQQYHPVEGITAREIRAAILDKYANVSLEALLAFCHEHGIPIAHFADFPNTVKKFHGMVTQSKGHPVILASLRDRSPSRLSFIIAHELGHIALGHLKDGMTISEEEIGTFDLQDNEECAANEFAAELILGQPDRVYYFPHFMTADRLAKSAIEKSQRDRVDSGAIVWNYGWYKKSHFPVARKAAGLIEQEANAPQLINKYLSRSLDWESLSNDNQEYLALVLGLDILEIMEEARNCLPAS</sequence>
<organism evidence="2 3">
    <name type="scientific">Tumidithrix elongata BACA0141</name>
    <dbReference type="NCBI Taxonomy" id="2716417"/>
    <lineage>
        <taxon>Bacteria</taxon>
        <taxon>Bacillati</taxon>
        <taxon>Cyanobacteriota</taxon>
        <taxon>Cyanophyceae</taxon>
        <taxon>Pseudanabaenales</taxon>
        <taxon>Pseudanabaenaceae</taxon>
        <taxon>Tumidithrix</taxon>
        <taxon>Tumidithrix elongata</taxon>
    </lineage>
</organism>
<dbReference type="RefSeq" id="WP_330482127.1">
    <property type="nucleotide sequence ID" value="NZ_JAZBJZ010000006.1"/>
</dbReference>
<feature type="domain" description="IrrE N-terminal-like" evidence="1">
    <location>
        <begin position="176"/>
        <end position="268"/>
    </location>
</feature>
<dbReference type="Proteomes" id="UP001333818">
    <property type="component" value="Unassembled WGS sequence"/>
</dbReference>
<dbReference type="Gene3D" id="1.10.10.2910">
    <property type="match status" value="1"/>
</dbReference>
<dbReference type="EMBL" id="JAZBJZ010000006">
    <property type="protein sequence ID" value="MEE3715704.1"/>
    <property type="molecule type" value="Genomic_DNA"/>
</dbReference>
<comment type="caution">
    <text evidence="2">The sequence shown here is derived from an EMBL/GenBank/DDBJ whole genome shotgun (WGS) entry which is preliminary data.</text>
</comment>
<accession>A0AAW9PP68</accession>
<name>A0AAW9PP68_9CYAN</name>
<proteinExistence type="predicted"/>
<evidence type="ECO:0000313" key="3">
    <source>
        <dbReference type="Proteomes" id="UP001333818"/>
    </source>
</evidence>